<dbReference type="Proteomes" id="UP000663852">
    <property type="component" value="Unassembled WGS sequence"/>
</dbReference>
<evidence type="ECO:0000313" key="5">
    <source>
        <dbReference type="Proteomes" id="UP000663828"/>
    </source>
</evidence>
<keyword evidence="5" id="KW-1185">Reference proteome</keyword>
<proteinExistence type="predicted"/>
<dbReference type="PROSITE" id="PS51934">
    <property type="entry name" value="LRAT"/>
    <property type="match status" value="1"/>
</dbReference>
<dbReference type="Proteomes" id="UP000663828">
    <property type="component" value="Unassembled WGS sequence"/>
</dbReference>
<feature type="transmembrane region" description="Helical" evidence="1">
    <location>
        <begin position="284"/>
        <end position="305"/>
    </location>
</feature>
<dbReference type="OrthoDB" id="10039387at2759"/>
<dbReference type="PANTHER" id="PTHR46137">
    <property type="entry name" value="OS05G0310600 PROTEIN"/>
    <property type="match status" value="1"/>
</dbReference>
<feature type="transmembrane region" description="Helical" evidence="1">
    <location>
        <begin position="203"/>
        <end position="227"/>
    </location>
</feature>
<dbReference type="Gene3D" id="3.90.1720.10">
    <property type="entry name" value="endopeptidase domain like (from Nostoc punctiforme)"/>
    <property type="match status" value="1"/>
</dbReference>
<dbReference type="AlphaFoldDB" id="A0A813WFQ1"/>
<protein>
    <recommendedName>
        <fullName evidence="2">LRAT domain-containing protein</fullName>
    </recommendedName>
</protein>
<dbReference type="PANTHER" id="PTHR46137:SF3">
    <property type="entry name" value="OS05G0310600 PROTEIN"/>
    <property type="match status" value="1"/>
</dbReference>
<evidence type="ECO:0000313" key="3">
    <source>
        <dbReference type="EMBL" id="CAF0860624.1"/>
    </source>
</evidence>
<dbReference type="InterPro" id="IPR007053">
    <property type="entry name" value="LRAT_dom"/>
</dbReference>
<comment type="caution">
    <text evidence="3">The sequence shown here is derived from an EMBL/GenBank/DDBJ whole genome shotgun (WGS) entry which is preliminary data.</text>
</comment>
<evidence type="ECO:0000256" key="1">
    <source>
        <dbReference type="SAM" id="Phobius"/>
    </source>
</evidence>
<organism evidence="3 5">
    <name type="scientific">Adineta ricciae</name>
    <name type="common">Rotifer</name>
    <dbReference type="NCBI Taxonomy" id="249248"/>
    <lineage>
        <taxon>Eukaryota</taxon>
        <taxon>Metazoa</taxon>
        <taxon>Spiralia</taxon>
        <taxon>Gnathifera</taxon>
        <taxon>Rotifera</taxon>
        <taxon>Eurotatoria</taxon>
        <taxon>Bdelloidea</taxon>
        <taxon>Adinetida</taxon>
        <taxon>Adinetidae</taxon>
        <taxon>Adineta</taxon>
    </lineage>
</organism>
<accession>A0A813WFQ1</accession>
<dbReference type="EMBL" id="CAJNOR010000266">
    <property type="protein sequence ID" value="CAF0860624.1"/>
    <property type="molecule type" value="Genomic_DNA"/>
</dbReference>
<feature type="domain" description="LRAT" evidence="2">
    <location>
        <begin position="13"/>
        <end position="153"/>
    </location>
</feature>
<sequence>MSDHNPQRGDHLYAWRKIRLYQHHGIVVTKEDLEKYLPSKLMPKKVDPLMVIEQNLQGLRIVTLGEFRLEHPFNYEHRIGCARYGIDVMEYYVNRRGTCYLTKRLSEDQVVKNAIRIYSDEKQRDMWKTYSLVLKNCEQFAFMCSTNLEHVLGEQVLMGCNIVRSIFVNGMYSAVECIFHIVELLAKQMIRGVPINIIIKENALAALTASVLETLLLSVRLFVYYYYKEKRTENLARKYAITPHDYIQQMIQAGLGNLSAFGLSIAGMVVKSSVFVSAMSPTAFSIFFGFIGYLAARWITGLIALKIRRIKASNILNGNPTFSKEPFRTLVDNRLLKVESAEQLYKFALEGQKLMKSRYTIMLHEFQRDHHIDRVNTCQHSNILFHKQLSEP</sequence>
<dbReference type="Pfam" id="PF04970">
    <property type="entry name" value="LRAT"/>
    <property type="match status" value="1"/>
</dbReference>
<evidence type="ECO:0000313" key="4">
    <source>
        <dbReference type="EMBL" id="CAF1430792.1"/>
    </source>
</evidence>
<gene>
    <name evidence="4" type="ORF">EDS130_LOCUS38188</name>
    <name evidence="3" type="ORF">XAT740_LOCUS5965</name>
</gene>
<evidence type="ECO:0000259" key="2">
    <source>
        <dbReference type="PROSITE" id="PS51934"/>
    </source>
</evidence>
<name>A0A813WFQ1_ADIRI</name>
<keyword evidence="1" id="KW-1133">Transmembrane helix</keyword>
<keyword evidence="1" id="KW-0472">Membrane</keyword>
<reference evidence="3" key="1">
    <citation type="submission" date="2021-02" db="EMBL/GenBank/DDBJ databases">
        <authorList>
            <person name="Nowell W R."/>
        </authorList>
    </citation>
    <scope>NUCLEOTIDE SEQUENCE</scope>
</reference>
<dbReference type="EMBL" id="CAJNOJ010000393">
    <property type="protein sequence ID" value="CAF1430792.1"/>
    <property type="molecule type" value="Genomic_DNA"/>
</dbReference>
<keyword evidence="1" id="KW-0812">Transmembrane</keyword>